<sequence length="163" mass="18498">MRINHHFIFWVLPLVVYAITSCVTRPDFPIEPEIEFVSMDGNQMVQNSFNTDSIRVTFSFTDGDGDLGDKDSLNIFIRDNRDQFVASKYRLPELPPEGAQRGVRGEITVTIYTTCCIFPDGTPPCQASLAYPTDTLRYEIYIRDRAGHVSNTIQTDPIIILCQ</sequence>
<keyword evidence="2" id="KW-1185">Reference proteome</keyword>
<name>A0A953LAD2_9BACT</name>
<dbReference type="Proteomes" id="UP000753961">
    <property type="component" value="Unassembled WGS sequence"/>
</dbReference>
<proteinExistence type="predicted"/>
<dbReference type="EMBL" id="JAHVHU010000005">
    <property type="protein sequence ID" value="MBY5957476.1"/>
    <property type="molecule type" value="Genomic_DNA"/>
</dbReference>
<protein>
    <recommendedName>
        <fullName evidence="3">Lipoprotein</fullName>
    </recommendedName>
</protein>
<dbReference type="PROSITE" id="PS51257">
    <property type="entry name" value="PROKAR_LIPOPROTEIN"/>
    <property type="match status" value="1"/>
</dbReference>
<organism evidence="1 2">
    <name type="scientific">Membranihabitans marinus</name>
    <dbReference type="NCBI Taxonomy" id="1227546"/>
    <lineage>
        <taxon>Bacteria</taxon>
        <taxon>Pseudomonadati</taxon>
        <taxon>Bacteroidota</taxon>
        <taxon>Saprospiria</taxon>
        <taxon>Saprospirales</taxon>
        <taxon>Saprospiraceae</taxon>
        <taxon>Membranihabitans</taxon>
    </lineage>
</organism>
<reference evidence="1" key="1">
    <citation type="submission" date="2021-06" db="EMBL/GenBank/DDBJ databases">
        <title>44 bacteria genomes isolated from Dapeng, Shenzhen.</title>
        <authorList>
            <person name="Zheng W."/>
            <person name="Yu S."/>
            <person name="Huang Y."/>
        </authorList>
    </citation>
    <scope>NUCLEOTIDE SEQUENCE</scope>
    <source>
        <strain evidence="1">DP5N28-2</strain>
    </source>
</reference>
<comment type="caution">
    <text evidence="1">The sequence shown here is derived from an EMBL/GenBank/DDBJ whole genome shotgun (WGS) entry which is preliminary data.</text>
</comment>
<dbReference type="RefSeq" id="WP_222578998.1">
    <property type="nucleotide sequence ID" value="NZ_JAHVHU010000005.1"/>
</dbReference>
<evidence type="ECO:0000313" key="1">
    <source>
        <dbReference type="EMBL" id="MBY5957476.1"/>
    </source>
</evidence>
<evidence type="ECO:0008006" key="3">
    <source>
        <dbReference type="Google" id="ProtNLM"/>
    </source>
</evidence>
<dbReference type="AlphaFoldDB" id="A0A953LAD2"/>
<accession>A0A953LAD2</accession>
<gene>
    <name evidence="1" type="ORF">KUV50_04965</name>
</gene>
<evidence type="ECO:0000313" key="2">
    <source>
        <dbReference type="Proteomes" id="UP000753961"/>
    </source>
</evidence>